<evidence type="ECO:0000256" key="6">
    <source>
        <dbReference type="ARBA" id="ARBA00022868"/>
    </source>
</evidence>
<dbReference type="GO" id="GO:0034220">
    <property type="term" value="P:monoatomic ion transmembrane transport"/>
    <property type="evidence" value="ECO:0007669"/>
    <property type="project" value="UniProtKB-KW"/>
</dbReference>
<dbReference type="OrthoDB" id="6501702at2759"/>
<evidence type="ECO:0000256" key="9">
    <source>
        <dbReference type="ARBA" id="ARBA00023065"/>
    </source>
</evidence>
<sequence length="314" mass="36375">MFDELKALFGFLQRRSLSIDGLVFGITCRMTSIFLLFAMCIVCSTQLIGKPIDCDSVGGLVDKDFLNTFCFIHPTYIVESPQNIRTGSDPVENVVFPGVIPLRKKWLSTPIPLIKLSINYYQWMWAIYLMQAIIFYFPHWLWKTLEGGRVRSIVGNVDLFVEQESQENSKNDKLARMASYIAGSIGHNDRYMFSYYLCEFIAFFNAITQFCIIDWLFGGQFLTYGHEVFRLLIRSQAKDFPIFSEHSNELDIVNKIFPRMTKCEYRRYGPSGSAENIDALCMLPLNHSIYLPSISLEIYQKLDENKKQTIIERN</sequence>
<keyword evidence="9 12" id="KW-0406">Ion transport</keyword>
<comment type="function">
    <text evidence="12">Structural component of the gap junctions.</text>
</comment>
<evidence type="ECO:0000256" key="1">
    <source>
        <dbReference type="ARBA" id="ARBA00004610"/>
    </source>
</evidence>
<evidence type="ECO:0000256" key="2">
    <source>
        <dbReference type="ARBA" id="ARBA00004651"/>
    </source>
</evidence>
<feature type="transmembrane region" description="Helical" evidence="12">
    <location>
        <begin position="21"/>
        <end position="48"/>
    </location>
</feature>
<evidence type="ECO:0000313" key="13">
    <source>
        <dbReference type="EMBL" id="KPM04168.1"/>
    </source>
</evidence>
<protein>
    <recommendedName>
        <fullName evidence="12">Innexin</fullName>
    </recommendedName>
</protein>
<dbReference type="PRINTS" id="PR01262">
    <property type="entry name" value="INNEXIN"/>
</dbReference>
<comment type="caution">
    <text evidence="13">The sequence shown here is derived from an EMBL/GenBank/DDBJ whole genome shotgun (WGS) entry which is preliminary data.</text>
</comment>
<dbReference type="PROSITE" id="PS51013">
    <property type="entry name" value="PANNEXIN"/>
    <property type="match status" value="1"/>
</dbReference>
<evidence type="ECO:0000256" key="7">
    <source>
        <dbReference type="ARBA" id="ARBA00022949"/>
    </source>
</evidence>
<evidence type="ECO:0000256" key="11">
    <source>
        <dbReference type="ARBA" id="ARBA00023303"/>
    </source>
</evidence>
<proteinExistence type="inferred from homology"/>
<comment type="caution">
    <text evidence="12">Lacks conserved residue(s) required for the propagation of feature annotation.</text>
</comment>
<evidence type="ECO:0000256" key="3">
    <source>
        <dbReference type="ARBA" id="ARBA00022448"/>
    </source>
</evidence>
<dbReference type="PANTHER" id="PTHR11893:SF40">
    <property type="entry name" value="INNEXIN SHAKING-B"/>
    <property type="match status" value="1"/>
</dbReference>
<feature type="transmembrane region" description="Helical" evidence="12">
    <location>
        <begin position="123"/>
        <end position="142"/>
    </location>
</feature>
<reference evidence="13 14" key="1">
    <citation type="journal article" date="2015" name="Parasit. Vectors">
        <title>Draft genome of the scabies mite.</title>
        <authorList>
            <person name="Rider S.D.Jr."/>
            <person name="Morgan M.S."/>
            <person name="Arlian L.G."/>
        </authorList>
    </citation>
    <scope>NUCLEOTIDE SEQUENCE [LARGE SCALE GENOMIC DNA]</scope>
    <source>
        <strain evidence="13">Arlian Lab</strain>
    </source>
</reference>
<gene>
    <name evidence="12" type="primary">inx</name>
    <name evidence="13" type="ORF">QR98_0026100</name>
</gene>
<keyword evidence="5 12" id="KW-0812">Transmembrane</keyword>
<evidence type="ECO:0000256" key="4">
    <source>
        <dbReference type="ARBA" id="ARBA00022475"/>
    </source>
</evidence>
<dbReference type="VEuPathDB" id="VectorBase:SSCA000251"/>
<keyword evidence="4" id="KW-1003">Cell membrane</keyword>
<keyword evidence="8 12" id="KW-1133">Transmembrane helix</keyword>
<dbReference type="EMBL" id="JXLN01007682">
    <property type="protein sequence ID" value="KPM04168.1"/>
    <property type="molecule type" value="Genomic_DNA"/>
</dbReference>
<dbReference type="GO" id="GO:0005886">
    <property type="term" value="C:plasma membrane"/>
    <property type="evidence" value="ECO:0007669"/>
    <property type="project" value="UniProtKB-SubCell"/>
</dbReference>
<comment type="subcellular location">
    <subcellularLocation>
        <location evidence="1">Cell junction</location>
        <location evidence="1">Gap junction</location>
    </subcellularLocation>
    <subcellularLocation>
        <location evidence="2 12">Cell membrane</location>
        <topology evidence="2 12">Multi-pass membrane protein</topology>
    </subcellularLocation>
</comment>
<keyword evidence="6" id="KW-0303">Gap junction</keyword>
<dbReference type="GO" id="GO:0005243">
    <property type="term" value="F:gap junction channel activity"/>
    <property type="evidence" value="ECO:0007669"/>
    <property type="project" value="TreeGrafter"/>
</dbReference>
<dbReference type="Pfam" id="PF00876">
    <property type="entry name" value="Innexin"/>
    <property type="match status" value="1"/>
</dbReference>
<evidence type="ECO:0000256" key="10">
    <source>
        <dbReference type="ARBA" id="ARBA00023136"/>
    </source>
</evidence>
<organism evidence="13 14">
    <name type="scientific">Sarcoptes scabiei</name>
    <name type="common">Itch mite</name>
    <name type="synonym">Acarus scabiei</name>
    <dbReference type="NCBI Taxonomy" id="52283"/>
    <lineage>
        <taxon>Eukaryota</taxon>
        <taxon>Metazoa</taxon>
        <taxon>Ecdysozoa</taxon>
        <taxon>Arthropoda</taxon>
        <taxon>Chelicerata</taxon>
        <taxon>Arachnida</taxon>
        <taxon>Acari</taxon>
        <taxon>Acariformes</taxon>
        <taxon>Sarcoptiformes</taxon>
        <taxon>Astigmata</taxon>
        <taxon>Psoroptidia</taxon>
        <taxon>Sarcoptoidea</taxon>
        <taxon>Sarcoptidae</taxon>
        <taxon>Sarcoptinae</taxon>
        <taxon>Sarcoptes</taxon>
    </lineage>
</organism>
<dbReference type="InterPro" id="IPR000990">
    <property type="entry name" value="Innexin"/>
</dbReference>
<evidence type="ECO:0000256" key="8">
    <source>
        <dbReference type="ARBA" id="ARBA00022989"/>
    </source>
</evidence>
<dbReference type="PANTHER" id="PTHR11893">
    <property type="entry name" value="INNEXIN"/>
    <property type="match status" value="1"/>
</dbReference>
<name>A0A131ZZ78_SARSC</name>
<comment type="similarity">
    <text evidence="12">Belongs to the pannexin family.</text>
</comment>
<evidence type="ECO:0000256" key="12">
    <source>
        <dbReference type="RuleBase" id="RU010713"/>
    </source>
</evidence>
<accession>A0A131ZZ78</accession>
<evidence type="ECO:0000256" key="5">
    <source>
        <dbReference type="ARBA" id="ARBA00022692"/>
    </source>
</evidence>
<keyword evidence="10 12" id="KW-0472">Membrane</keyword>
<dbReference type="GO" id="GO:0005921">
    <property type="term" value="C:gap junction"/>
    <property type="evidence" value="ECO:0007669"/>
    <property type="project" value="UniProtKB-SubCell"/>
</dbReference>
<keyword evidence="7" id="KW-0965">Cell junction</keyword>
<evidence type="ECO:0000313" key="14">
    <source>
        <dbReference type="Proteomes" id="UP000616769"/>
    </source>
</evidence>
<keyword evidence="3 12" id="KW-0813">Transport</keyword>
<keyword evidence="11 12" id="KW-0407">Ion channel</keyword>
<dbReference type="Proteomes" id="UP000616769">
    <property type="component" value="Unassembled WGS sequence"/>
</dbReference>
<dbReference type="AlphaFoldDB" id="A0A131ZZ78"/>